<protein>
    <submittedName>
        <fullName evidence="3">Gas vesicle protein</fullName>
    </submittedName>
</protein>
<keyword evidence="2" id="KW-0812">Transmembrane</keyword>
<evidence type="ECO:0000313" key="3">
    <source>
        <dbReference type="EMBL" id="EMR02236.1"/>
    </source>
</evidence>
<sequence length="99" mass="10956">MNKATIGILSLLTGSAIGLAVGVLFAPDKGSNTRGRVSYNLYRFKSALEDILLELQREELPGMTARSESERVITDAKEKAEELLRDVETLIGQIKKDYK</sequence>
<dbReference type="InterPro" id="IPR024623">
    <property type="entry name" value="YtxH"/>
</dbReference>
<dbReference type="OrthoDB" id="598035at2"/>
<keyword evidence="2" id="KW-1133">Transmembrane helix</keyword>
<accession>M7N4T4</accession>
<feature type="transmembrane region" description="Helical" evidence="2">
    <location>
        <begin position="6"/>
        <end position="26"/>
    </location>
</feature>
<feature type="coiled-coil region" evidence="1">
    <location>
        <begin position="66"/>
        <end position="97"/>
    </location>
</feature>
<dbReference type="EMBL" id="AODQ01000067">
    <property type="protein sequence ID" value="EMR02236.1"/>
    <property type="molecule type" value="Genomic_DNA"/>
</dbReference>
<reference evidence="3 4" key="1">
    <citation type="journal article" date="2013" name="Genome Announc.">
        <title>Draft Genome Sequence of Cesiribacter andamanensis Strain AMV16T, Isolated from a Soil Sample from a Mud Volcano in the Andaman Islands, India.</title>
        <authorList>
            <person name="Shivaji S."/>
            <person name="Ara S."/>
            <person name="Begum Z."/>
            <person name="Srinivas T.N."/>
            <person name="Singh A."/>
            <person name="Kumar Pinnaka A."/>
        </authorList>
    </citation>
    <scope>NUCLEOTIDE SEQUENCE [LARGE SCALE GENOMIC DNA]</scope>
    <source>
        <strain evidence="3 4">AMV16</strain>
    </source>
</reference>
<keyword evidence="2" id="KW-0472">Membrane</keyword>
<keyword evidence="1" id="KW-0175">Coiled coil</keyword>
<evidence type="ECO:0000313" key="4">
    <source>
        <dbReference type="Proteomes" id="UP000011910"/>
    </source>
</evidence>
<evidence type="ECO:0000256" key="1">
    <source>
        <dbReference type="SAM" id="Coils"/>
    </source>
</evidence>
<dbReference type="Proteomes" id="UP000011910">
    <property type="component" value="Unassembled WGS sequence"/>
</dbReference>
<comment type="caution">
    <text evidence="3">The sequence shown here is derived from an EMBL/GenBank/DDBJ whole genome shotgun (WGS) entry which is preliminary data.</text>
</comment>
<proteinExistence type="predicted"/>
<name>M7N4T4_9BACT</name>
<dbReference type="AlphaFoldDB" id="M7N4T4"/>
<dbReference type="eggNOG" id="COG4980">
    <property type="taxonomic scope" value="Bacteria"/>
</dbReference>
<dbReference type="PATRIC" id="fig|1279009.4.peg.2666"/>
<gene>
    <name evidence="3" type="ORF">ADICEAN_02631</name>
</gene>
<keyword evidence="4" id="KW-1185">Reference proteome</keyword>
<dbReference type="Pfam" id="PF12732">
    <property type="entry name" value="YtxH"/>
    <property type="match status" value="1"/>
</dbReference>
<dbReference type="STRING" id="1279009.ADICEAN_02631"/>
<dbReference type="RefSeq" id="WP_009196021.1">
    <property type="nucleotide sequence ID" value="NZ_AODQ01000067.1"/>
</dbReference>
<organism evidence="3 4">
    <name type="scientific">Cesiribacter andamanensis AMV16</name>
    <dbReference type="NCBI Taxonomy" id="1279009"/>
    <lineage>
        <taxon>Bacteria</taxon>
        <taxon>Pseudomonadati</taxon>
        <taxon>Bacteroidota</taxon>
        <taxon>Cytophagia</taxon>
        <taxon>Cytophagales</taxon>
        <taxon>Cesiribacteraceae</taxon>
        <taxon>Cesiribacter</taxon>
    </lineage>
</organism>
<evidence type="ECO:0000256" key="2">
    <source>
        <dbReference type="SAM" id="Phobius"/>
    </source>
</evidence>